<dbReference type="OrthoDB" id="3231855at2759"/>
<dbReference type="InterPro" id="IPR053020">
    <property type="entry name" value="Smr_domain_protein"/>
</dbReference>
<proteinExistence type="predicted"/>
<comment type="caution">
    <text evidence="2">The sequence shown here is derived from an EMBL/GenBank/DDBJ whole genome shotgun (WGS) entry which is preliminary data.</text>
</comment>
<evidence type="ECO:0000259" key="1">
    <source>
        <dbReference type="PROSITE" id="PS50828"/>
    </source>
</evidence>
<protein>
    <submittedName>
        <fullName evidence="2">1502_t:CDS:1</fullName>
    </submittedName>
</protein>
<dbReference type="SUPFAM" id="SSF160443">
    <property type="entry name" value="SMR domain-like"/>
    <property type="match status" value="1"/>
</dbReference>
<dbReference type="PROSITE" id="PS50828">
    <property type="entry name" value="SMR"/>
    <property type="match status" value="1"/>
</dbReference>
<dbReference type="InterPro" id="IPR013899">
    <property type="entry name" value="DUF1771"/>
</dbReference>
<dbReference type="PANTHER" id="PTHR47417">
    <property type="entry name" value="SMR DOMAIN-CONTAINING PROTEIN YPL199C"/>
    <property type="match status" value="1"/>
</dbReference>
<dbReference type="Gene3D" id="3.30.1370.110">
    <property type="match status" value="1"/>
</dbReference>
<organism evidence="2 3">
    <name type="scientific">Acaulospora morrowiae</name>
    <dbReference type="NCBI Taxonomy" id="94023"/>
    <lineage>
        <taxon>Eukaryota</taxon>
        <taxon>Fungi</taxon>
        <taxon>Fungi incertae sedis</taxon>
        <taxon>Mucoromycota</taxon>
        <taxon>Glomeromycotina</taxon>
        <taxon>Glomeromycetes</taxon>
        <taxon>Diversisporales</taxon>
        <taxon>Acaulosporaceae</taxon>
        <taxon>Acaulospora</taxon>
    </lineage>
</organism>
<dbReference type="InterPro" id="IPR036063">
    <property type="entry name" value="Smr_dom_sf"/>
</dbReference>
<evidence type="ECO:0000313" key="3">
    <source>
        <dbReference type="Proteomes" id="UP000789342"/>
    </source>
</evidence>
<dbReference type="PANTHER" id="PTHR47417:SF1">
    <property type="entry name" value="SMR DOMAIN-CONTAINING PROTEIN YPL199C"/>
    <property type="match status" value="1"/>
</dbReference>
<accession>A0A9N9GFP2</accession>
<gene>
    <name evidence="2" type="ORF">AMORRO_LOCUS7926</name>
</gene>
<dbReference type="Proteomes" id="UP000789342">
    <property type="component" value="Unassembled WGS sequence"/>
</dbReference>
<keyword evidence="3" id="KW-1185">Reference proteome</keyword>
<dbReference type="Pfam" id="PF01713">
    <property type="entry name" value="Smr"/>
    <property type="match status" value="1"/>
</dbReference>
<evidence type="ECO:0000313" key="2">
    <source>
        <dbReference type="EMBL" id="CAG8604429.1"/>
    </source>
</evidence>
<dbReference type="InterPro" id="IPR002625">
    <property type="entry name" value="Smr_dom"/>
</dbReference>
<name>A0A9N9GFP2_9GLOM</name>
<dbReference type="EMBL" id="CAJVPV010006400">
    <property type="protein sequence ID" value="CAG8604429.1"/>
    <property type="molecule type" value="Genomic_DNA"/>
</dbReference>
<dbReference type="Pfam" id="PF08590">
    <property type="entry name" value="DUF1771"/>
    <property type="match status" value="1"/>
</dbReference>
<dbReference type="SMART" id="SM01162">
    <property type="entry name" value="DUF1771"/>
    <property type="match status" value="1"/>
</dbReference>
<sequence length="186" mass="21212">MGQIASTIFQSADKEEQYRKYRNLASEQAKLRNDCFLQSQDAYKNKQGKKAKELSLKGKEHGRTMDQYNAKAVEIIFTANNENRPNDEIDLHGLFVKEALEKTKQKIEYCEKLNIDHLTIIVGRGNHSQDGIAKLKPAIAELMEKYQLSCTQDKPTIGCLYVEFGNAHRKADLGFLSFFESKCVIC</sequence>
<feature type="domain" description="Smr" evidence="1">
    <location>
        <begin position="89"/>
        <end position="165"/>
    </location>
</feature>
<dbReference type="AlphaFoldDB" id="A0A9N9GFP2"/>
<reference evidence="2" key="1">
    <citation type="submission" date="2021-06" db="EMBL/GenBank/DDBJ databases">
        <authorList>
            <person name="Kallberg Y."/>
            <person name="Tangrot J."/>
            <person name="Rosling A."/>
        </authorList>
    </citation>
    <scope>NUCLEOTIDE SEQUENCE</scope>
    <source>
        <strain evidence="2">CL551</strain>
    </source>
</reference>
<dbReference type="SMART" id="SM00463">
    <property type="entry name" value="SMR"/>
    <property type="match status" value="1"/>
</dbReference>